<keyword evidence="1" id="KW-0472">Membrane</keyword>
<sequence length="52" mass="6382">MLIKKESKKSFYFDRIYKNLFKRLNMCKLNFNSIDWLFLSLITIGIFIIIFI</sequence>
<organism evidence="2 3">
    <name type="scientific">Arcobacter ellisii</name>
    <dbReference type="NCBI Taxonomy" id="913109"/>
    <lineage>
        <taxon>Bacteria</taxon>
        <taxon>Pseudomonadati</taxon>
        <taxon>Campylobacterota</taxon>
        <taxon>Epsilonproteobacteria</taxon>
        <taxon>Campylobacterales</taxon>
        <taxon>Arcobacteraceae</taxon>
        <taxon>Arcobacter</taxon>
    </lineage>
</organism>
<accession>A0ABM6YLM1</accession>
<keyword evidence="3" id="KW-1185">Reference proteome</keyword>
<protein>
    <submittedName>
        <fullName evidence="2">Uncharacterized protein</fullName>
    </submittedName>
</protein>
<evidence type="ECO:0000313" key="2">
    <source>
        <dbReference type="EMBL" id="AXX95111.1"/>
    </source>
</evidence>
<evidence type="ECO:0000256" key="1">
    <source>
        <dbReference type="SAM" id="Phobius"/>
    </source>
</evidence>
<keyword evidence="1" id="KW-0812">Transmembrane</keyword>
<proteinExistence type="predicted"/>
<keyword evidence="1" id="KW-1133">Transmembrane helix</keyword>
<name>A0ABM6YLM1_9BACT</name>
<gene>
    <name evidence="2" type="ORF">AELL_1449</name>
</gene>
<reference evidence="2 3" key="1">
    <citation type="submission" date="2018-08" db="EMBL/GenBank/DDBJ databases">
        <title>Complete genome of the Arcobacter ellisii type strain LMG 26155.</title>
        <authorList>
            <person name="Miller W.G."/>
            <person name="Yee E."/>
            <person name="Bono J.L."/>
        </authorList>
    </citation>
    <scope>NUCLEOTIDE SEQUENCE [LARGE SCALE GENOMIC DNA]</scope>
    <source>
        <strain evidence="2 3">LMG 26155</strain>
    </source>
</reference>
<dbReference type="EMBL" id="CP032097">
    <property type="protein sequence ID" value="AXX95111.1"/>
    <property type="molecule type" value="Genomic_DNA"/>
</dbReference>
<evidence type="ECO:0000313" key="3">
    <source>
        <dbReference type="Proteomes" id="UP000262582"/>
    </source>
</evidence>
<feature type="transmembrane region" description="Helical" evidence="1">
    <location>
        <begin position="29"/>
        <end position="51"/>
    </location>
</feature>
<dbReference type="Proteomes" id="UP000262582">
    <property type="component" value="Chromosome"/>
</dbReference>